<evidence type="ECO:0000313" key="11">
    <source>
        <dbReference type="EMBL" id="GMI45215.1"/>
    </source>
</evidence>
<keyword evidence="3 6" id="KW-0479">Metal-binding</keyword>
<organism evidence="11 12">
    <name type="scientific">Triparma columacea</name>
    <dbReference type="NCBI Taxonomy" id="722753"/>
    <lineage>
        <taxon>Eukaryota</taxon>
        <taxon>Sar</taxon>
        <taxon>Stramenopiles</taxon>
        <taxon>Ochrophyta</taxon>
        <taxon>Bolidophyceae</taxon>
        <taxon>Parmales</taxon>
        <taxon>Triparmaceae</taxon>
        <taxon>Triparma</taxon>
    </lineage>
</organism>
<feature type="domain" description="Malic enzyme NAD-binding" evidence="9">
    <location>
        <begin position="196"/>
        <end position="471"/>
    </location>
</feature>
<dbReference type="GO" id="GO:0046872">
    <property type="term" value="F:metal ion binding"/>
    <property type="evidence" value="ECO:0007669"/>
    <property type="project" value="UniProtKB-KW"/>
</dbReference>
<evidence type="ECO:0000259" key="10">
    <source>
        <dbReference type="SMART" id="SM01274"/>
    </source>
</evidence>
<evidence type="ECO:0000256" key="1">
    <source>
        <dbReference type="ARBA" id="ARBA00001936"/>
    </source>
</evidence>
<dbReference type="SMART" id="SM00919">
    <property type="entry name" value="Malic_M"/>
    <property type="match status" value="1"/>
</dbReference>
<evidence type="ECO:0000256" key="5">
    <source>
        <dbReference type="PIRSR" id="PIRSR000106-2"/>
    </source>
</evidence>
<dbReference type="PANTHER" id="PTHR23406:SF90">
    <property type="entry name" value="MALIC ENZYME-RELATED"/>
    <property type="match status" value="1"/>
</dbReference>
<feature type="active site" description="Proton donor" evidence="4">
    <location>
        <position position="44"/>
    </location>
</feature>
<feature type="active site" description="Proton acceptor" evidence="4">
    <location>
        <position position="125"/>
    </location>
</feature>
<dbReference type="InterPro" id="IPR012301">
    <property type="entry name" value="Malic_N_dom"/>
</dbReference>
<name>A0A9W7GHI8_9STRA</name>
<dbReference type="Proteomes" id="UP001165065">
    <property type="component" value="Unassembled WGS sequence"/>
</dbReference>
<dbReference type="Gene3D" id="3.40.50.10380">
    <property type="entry name" value="Malic enzyme, N-terminal domain"/>
    <property type="match status" value="2"/>
</dbReference>
<protein>
    <recommendedName>
        <fullName evidence="7">Malic enzyme</fullName>
    </recommendedName>
</protein>
<reference evidence="12" key="1">
    <citation type="journal article" date="2023" name="Commun. Biol.">
        <title>Genome analysis of Parmales, the sister group of diatoms, reveals the evolutionary specialization of diatoms from phago-mixotrophs to photoautotrophs.</title>
        <authorList>
            <person name="Ban H."/>
            <person name="Sato S."/>
            <person name="Yoshikawa S."/>
            <person name="Yamada K."/>
            <person name="Nakamura Y."/>
            <person name="Ichinomiya M."/>
            <person name="Sato N."/>
            <person name="Blanc-Mathieu R."/>
            <person name="Endo H."/>
            <person name="Kuwata A."/>
            <person name="Ogata H."/>
        </authorList>
    </citation>
    <scope>NUCLEOTIDE SEQUENCE [LARGE SCALE GENOMIC DNA]</scope>
</reference>
<proteinExistence type="inferred from homology"/>
<dbReference type="AlphaFoldDB" id="A0A9W7GHI8"/>
<dbReference type="Pfam" id="PF03949">
    <property type="entry name" value="Malic_M"/>
    <property type="match status" value="2"/>
</dbReference>
<evidence type="ECO:0000256" key="4">
    <source>
        <dbReference type="PIRSR" id="PIRSR000106-1"/>
    </source>
</evidence>
<feature type="binding site" evidence="5">
    <location>
        <position position="107"/>
    </location>
    <ligand>
        <name>(S)-malate</name>
        <dbReference type="ChEBI" id="CHEBI:15589"/>
    </ligand>
</feature>
<evidence type="ECO:0000313" key="12">
    <source>
        <dbReference type="Proteomes" id="UP001165065"/>
    </source>
</evidence>
<dbReference type="InterPro" id="IPR015884">
    <property type="entry name" value="Malic_enzyme_CS"/>
</dbReference>
<feature type="binding site" evidence="6">
    <location>
        <position position="171"/>
    </location>
    <ligand>
        <name>a divalent metal cation</name>
        <dbReference type="ChEBI" id="CHEBI:60240"/>
    </ligand>
</feature>
<dbReference type="EMBL" id="BRYA01001537">
    <property type="protein sequence ID" value="GMI45215.1"/>
    <property type="molecule type" value="Genomic_DNA"/>
</dbReference>
<dbReference type="GO" id="GO:0006108">
    <property type="term" value="P:malate metabolic process"/>
    <property type="evidence" value="ECO:0007669"/>
    <property type="project" value="TreeGrafter"/>
</dbReference>
<dbReference type="InterPro" id="IPR001891">
    <property type="entry name" value="Malic_OxRdtase"/>
</dbReference>
<feature type="domain" description="Malic enzyme N-terminal" evidence="10">
    <location>
        <begin position="21"/>
        <end position="186"/>
    </location>
</feature>
<comment type="caution">
    <text evidence="11">The sequence shown here is derived from an EMBL/GenBank/DDBJ whole genome shotgun (WGS) entry which is preliminary data.</text>
</comment>
<evidence type="ECO:0000256" key="8">
    <source>
        <dbReference type="SAM" id="MobiDB-lite"/>
    </source>
</evidence>
<comment type="cofactor">
    <cofactor evidence="1">
        <name>Mn(2+)</name>
        <dbReference type="ChEBI" id="CHEBI:29035"/>
    </cofactor>
</comment>
<evidence type="ECO:0000256" key="3">
    <source>
        <dbReference type="ARBA" id="ARBA00022723"/>
    </source>
</evidence>
<dbReference type="InterPro" id="IPR037062">
    <property type="entry name" value="Malic_N_dom_sf"/>
</dbReference>
<dbReference type="SUPFAM" id="SSF53223">
    <property type="entry name" value="Aminoacid dehydrogenase-like, N-terminal domain"/>
    <property type="match status" value="1"/>
</dbReference>
<feature type="binding site" evidence="5">
    <location>
        <position position="338"/>
    </location>
    <ligand>
        <name>(S)-malate</name>
        <dbReference type="ChEBI" id="CHEBI:15589"/>
    </ligand>
</feature>
<dbReference type="SUPFAM" id="SSF51735">
    <property type="entry name" value="NAD(P)-binding Rossmann-fold domains"/>
    <property type="match status" value="1"/>
</dbReference>
<dbReference type="CDD" id="cd05312">
    <property type="entry name" value="NAD_bind_1_malic_enz"/>
    <property type="match status" value="1"/>
</dbReference>
<keyword evidence="12" id="KW-1185">Reference proteome</keyword>
<evidence type="ECO:0000256" key="6">
    <source>
        <dbReference type="PIRSR" id="PIRSR000106-3"/>
    </source>
</evidence>
<evidence type="ECO:0000256" key="7">
    <source>
        <dbReference type="RuleBase" id="RU003426"/>
    </source>
</evidence>
<accession>A0A9W7GHI8</accession>
<keyword evidence="7" id="KW-0560">Oxidoreductase</keyword>
<dbReference type="PROSITE" id="PS00331">
    <property type="entry name" value="MALIC_ENZYMES"/>
    <property type="match status" value="1"/>
</dbReference>
<dbReference type="Pfam" id="PF00390">
    <property type="entry name" value="malic"/>
    <property type="match status" value="1"/>
</dbReference>
<feature type="region of interest" description="Disordered" evidence="8">
    <location>
        <begin position="370"/>
        <end position="394"/>
    </location>
</feature>
<dbReference type="InterPro" id="IPR046346">
    <property type="entry name" value="Aminoacid_DH-like_N_sf"/>
</dbReference>
<dbReference type="PANTHER" id="PTHR23406">
    <property type="entry name" value="MALIC ENZYME-RELATED"/>
    <property type="match status" value="1"/>
</dbReference>
<dbReference type="InterPro" id="IPR012302">
    <property type="entry name" value="Malic_NAD-bd"/>
</dbReference>
<comment type="similarity">
    <text evidence="2 7">Belongs to the malic enzymes family.</text>
</comment>
<dbReference type="SMART" id="SM01274">
    <property type="entry name" value="malic"/>
    <property type="match status" value="1"/>
</dbReference>
<dbReference type="InterPro" id="IPR036291">
    <property type="entry name" value="NAD(P)-bd_dom_sf"/>
</dbReference>
<dbReference type="OrthoDB" id="5365701at2759"/>
<feature type="binding site" evidence="5">
    <location>
        <position position="402"/>
    </location>
    <ligand>
        <name>(S)-malate</name>
        <dbReference type="ChEBI" id="CHEBI:15589"/>
    </ligand>
</feature>
<dbReference type="PIRSF" id="PIRSF000106">
    <property type="entry name" value="ME"/>
    <property type="match status" value="1"/>
</dbReference>
<comment type="cofactor">
    <cofactor evidence="6">
        <name>Mg(2+)</name>
        <dbReference type="ChEBI" id="CHEBI:18420"/>
    </cofactor>
    <cofactor evidence="6">
        <name>Mn(2+)</name>
        <dbReference type="ChEBI" id="CHEBI:29035"/>
    </cofactor>
    <text evidence="6">Divalent metal cations. Prefers magnesium or manganese.</text>
</comment>
<feature type="binding site" evidence="6">
    <location>
        <position position="172"/>
    </location>
    <ligand>
        <name>a divalent metal cation</name>
        <dbReference type="ChEBI" id="CHEBI:60240"/>
    </ligand>
</feature>
<evidence type="ECO:0000259" key="9">
    <source>
        <dbReference type="SMART" id="SM00919"/>
    </source>
</evidence>
<feature type="binding site" evidence="6">
    <location>
        <position position="195"/>
    </location>
    <ligand>
        <name>a divalent metal cation</name>
        <dbReference type="ChEBI" id="CHEBI:60240"/>
    </ligand>
</feature>
<sequence length="496" mass="53328">MENIREKTSAIDKYTYLRQIACNCEDLYFSTLMSHITELMPIVYTPTVGEACQKYSQLHAFTSGMPDSPSGSEGLYISLNDLGRVREVLDNYPSPHISCVVMTDGERILGLGDQGANGMGIPIGKLALYTACAGINPGECLPITIDYDELIDEVITAIKEKYGATTLIQFEDFGNSNAFRLLSKYQSTCTCFNDDIQGTAAVVLAGLIASERITGVKLEDHRFVFLGAGEAGVGIADLIAYAVREETGVTLEDARKNIYLVDSKGLVTSSRSNLAHHKVPYAHDVKVEGDTNTLIDCVKGLKPTAIIGVSAMPGTFTKEVIETMAATNANPIIFALSNPTSKAECTASFAYEHSGGRAVFASGSPFDPVVLSDTSSSPPPPPKPSKRPFKYSGKTRVPGQGNNAYVFPGIGLGVIASGATSVGDDDMYVAAKTLASMVGKARIIQGCVYPELERIREISTRIAEEVAGNGIRKGRSDMGEKEVKDVIKRIQYEPRK</sequence>
<dbReference type="GO" id="GO:0051287">
    <property type="term" value="F:NAD binding"/>
    <property type="evidence" value="ECO:0007669"/>
    <property type="project" value="InterPro"/>
</dbReference>
<evidence type="ECO:0000256" key="2">
    <source>
        <dbReference type="ARBA" id="ARBA00008785"/>
    </source>
</evidence>
<dbReference type="Gene3D" id="3.40.50.720">
    <property type="entry name" value="NAD(P)-binding Rossmann-like Domain"/>
    <property type="match status" value="1"/>
</dbReference>
<dbReference type="GO" id="GO:0004473">
    <property type="term" value="F:malate dehydrogenase (decarboxylating) (NADP+) activity"/>
    <property type="evidence" value="ECO:0007669"/>
    <property type="project" value="TreeGrafter"/>
</dbReference>
<gene>
    <name evidence="11" type="ORF">TrCOL_g5714</name>
</gene>
<dbReference type="PRINTS" id="PR00072">
    <property type="entry name" value="MALOXRDTASE"/>
</dbReference>